<dbReference type="EMBL" id="CACQ02002993">
    <property type="protein sequence ID" value="CCF38480.1"/>
    <property type="molecule type" value="Genomic_DNA"/>
</dbReference>
<feature type="signal peptide" evidence="1">
    <location>
        <begin position="1"/>
        <end position="34"/>
    </location>
</feature>
<evidence type="ECO:0000256" key="1">
    <source>
        <dbReference type="SAM" id="SignalP"/>
    </source>
</evidence>
<feature type="chain" id="PRO_5003554898" evidence="1">
    <location>
        <begin position="35"/>
        <end position="234"/>
    </location>
</feature>
<reference evidence="3" key="1">
    <citation type="journal article" date="2012" name="Nat. Genet.">
        <title>Lifestyle transitions in plant pathogenic Colletotrichum fungi deciphered by genome and transcriptome analyses.</title>
        <authorList>
            <person name="O'Connell R.J."/>
            <person name="Thon M.R."/>
            <person name="Hacquard S."/>
            <person name="Amyotte S.G."/>
            <person name="Kleemann J."/>
            <person name="Torres M.F."/>
            <person name="Damm U."/>
            <person name="Buiate E.A."/>
            <person name="Epstein L."/>
            <person name="Alkan N."/>
            <person name="Altmueller J."/>
            <person name="Alvarado-Balderrama L."/>
            <person name="Bauser C.A."/>
            <person name="Becker C."/>
            <person name="Birren B.W."/>
            <person name="Chen Z."/>
            <person name="Choi J."/>
            <person name="Crouch J.A."/>
            <person name="Duvick J.P."/>
            <person name="Farman M.A."/>
            <person name="Gan P."/>
            <person name="Heiman D."/>
            <person name="Henrissat B."/>
            <person name="Howard R.J."/>
            <person name="Kabbage M."/>
            <person name="Koch C."/>
            <person name="Kracher B."/>
            <person name="Kubo Y."/>
            <person name="Law A.D."/>
            <person name="Lebrun M.-H."/>
            <person name="Lee Y.-H."/>
            <person name="Miyara I."/>
            <person name="Moore N."/>
            <person name="Neumann U."/>
            <person name="Nordstroem K."/>
            <person name="Panaccione D.G."/>
            <person name="Panstruga R."/>
            <person name="Place M."/>
            <person name="Proctor R.H."/>
            <person name="Prusky D."/>
            <person name="Rech G."/>
            <person name="Reinhardt R."/>
            <person name="Rollins J.A."/>
            <person name="Rounsley S."/>
            <person name="Schardl C.L."/>
            <person name="Schwartz D.C."/>
            <person name="Shenoy N."/>
            <person name="Shirasu K."/>
            <person name="Sikhakolli U.R."/>
            <person name="Stueber K."/>
            <person name="Sukno S.A."/>
            <person name="Sweigard J.A."/>
            <person name="Takano Y."/>
            <person name="Takahara H."/>
            <person name="Trail F."/>
            <person name="van der Does H.C."/>
            <person name="Voll L.M."/>
            <person name="Will I."/>
            <person name="Young S."/>
            <person name="Zeng Q."/>
            <person name="Zhang J."/>
            <person name="Zhou S."/>
            <person name="Dickman M.B."/>
            <person name="Schulze-Lefert P."/>
            <person name="Ver Loren van Themaat E."/>
            <person name="Ma L.-J."/>
            <person name="Vaillancourt L.J."/>
        </authorList>
    </citation>
    <scope>NUCLEOTIDE SEQUENCE [LARGE SCALE GENOMIC DNA]</scope>
    <source>
        <strain evidence="3">IMI 349063</strain>
    </source>
</reference>
<protein>
    <submittedName>
        <fullName evidence="2">Uncharacterized protein</fullName>
    </submittedName>
</protein>
<dbReference type="HOGENOM" id="CLU_1184935_0_0_1"/>
<dbReference type="Proteomes" id="UP000007174">
    <property type="component" value="Unassembled WGS sequence"/>
</dbReference>
<gene>
    <name evidence="2" type="ORF">CH063_09561</name>
</gene>
<sequence>MWLLSSARTAPRRRLSPLHLVLLLKGLLWDGGESLMCQSRHKRASRERTTFDGAHPRPPSWWCRFGGAGFFQTPQIPSNGRVPGLPDARERCLADEVAHVSSDSALAETGAEGRVRHEIGRDAGDLWSGEGCARVGHQLGGLFVVGTPDILADGPGGDEVSLLTEIGLFECPVDRADHDHGQVLGQEGRQAVHLDNLSPYPLVARRADDGDIQAHESLHRIADPSMMCGKCGRA</sequence>
<dbReference type="AlphaFoldDB" id="H1VE27"/>
<evidence type="ECO:0000313" key="3">
    <source>
        <dbReference type="Proteomes" id="UP000007174"/>
    </source>
</evidence>
<keyword evidence="1" id="KW-0732">Signal</keyword>
<organism evidence="2 3">
    <name type="scientific">Colletotrichum higginsianum (strain IMI 349063)</name>
    <name type="common">Crucifer anthracnose fungus</name>
    <dbReference type="NCBI Taxonomy" id="759273"/>
    <lineage>
        <taxon>Eukaryota</taxon>
        <taxon>Fungi</taxon>
        <taxon>Dikarya</taxon>
        <taxon>Ascomycota</taxon>
        <taxon>Pezizomycotina</taxon>
        <taxon>Sordariomycetes</taxon>
        <taxon>Hypocreomycetidae</taxon>
        <taxon>Glomerellales</taxon>
        <taxon>Glomerellaceae</taxon>
        <taxon>Colletotrichum</taxon>
        <taxon>Colletotrichum destructivum species complex</taxon>
    </lineage>
</organism>
<name>H1VE27_COLHI</name>
<accession>H1VE27</accession>
<evidence type="ECO:0000313" key="2">
    <source>
        <dbReference type="EMBL" id="CCF38480.1"/>
    </source>
</evidence>
<proteinExistence type="predicted"/>